<proteinExistence type="predicted"/>
<name>A0A0F9B1T5_9ZZZZ</name>
<dbReference type="PANTHER" id="PTHR45772">
    <property type="entry name" value="CONSERVED COMPONENT OF ABC TRANSPORTER FOR NATURAL AMINO ACIDS-RELATED"/>
    <property type="match status" value="1"/>
</dbReference>
<evidence type="ECO:0000313" key="5">
    <source>
        <dbReference type="EMBL" id="KKL15620.1"/>
    </source>
</evidence>
<dbReference type="PANTHER" id="PTHR45772:SF7">
    <property type="entry name" value="AMINO ACID ABC TRANSPORTER ATP-BINDING PROTEIN"/>
    <property type="match status" value="1"/>
</dbReference>
<organism evidence="5">
    <name type="scientific">marine sediment metagenome</name>
    <dbReference type="NCBI Taxonomy" id="412755"/>
    <lineage>
        <taxon>unclassified sequences</taxon>
        <taxon>metagenomes</taxon>
        <taxon>ecological metagenomes</taxon>
    </lineage>
</organism>
<dbReference type="GO" id="GO:0005304">
    <property type="term" value="F:L-valine transmembrane transporter activity"/>
    <property type="evidence" value="ECO:0007669"/>
    <property type="project" value="TreeGrafter"/>
</dbReference>
<dbReference type="GO" id="GO:0015808">
    <property type="term" value="P:L-alanine transport"/>
    <property type="evidence" value="ECO:0007669"/>
    <property type="project" value="TreeGrafter"/>
</dbReference>
<dbReference type="Gene3D" id="3.40.50.300">
    <property type="entry name" value="P-loop containing nucleotide triphosphate hydrolases"/>
    <property type="match status" value="1"/>
</dbReference>
<gene>
    <name evidence="5" type="ORF">LCGC14_2503770</name>
</gene>
<dbReference type="InterPro" id="IPR051120">
    <property type="entry name" value="ABC_AA/LPS_Transport"/>
</dbReference>
<dbReference type="GO" id="GO:0015192">
    <property type="term" value="F:L-phenylalanine transmembrane transporter activity"/>
    <property type="evidence" value="ECO:0007669"/>
    <property type="project" value="TreeGrafter"/>
</dbReference>
<keyword evidence="1" id="KW-0813">Transport</keyword>
<dbReference type="InterPro" id="IPR003593">
    <property type="entry name" value="AAA+_ATPase"/>
</dbReference>
<dbReference type="Pfam" id="PF00005">
    <property type="entry name" value="ABC_tran"/>
    <property type="match status" value="1"/>
</dbReference>
<dbReference type="InterPro" id="IPR027417">
    <property type="entry name" value="P-loop_NTPase"/>
</dbReference>
<dbReference type="SMART" id="SM00382">
    <property type="entry name" value="AAA"/>
    <property type="match status" value="1"/>
</dbReference>
<dbReference type="EMBL" id="LAZR01039995">
    <property type="protein sequence ID" value="KKL15620.1"/>
    <property type="molecule type" value="Genomic_DNA"/>
</dbReference>
<reference evidence="5" key="1">
    <citation type="journal article" date="2015" name="Nature">
        <title>Complex archaea that bridge the gap between prokaryotes and eukaryotes.</title>
        <authorList>
            <person name="Spang A."/>
            <person name="Saw J.H."/>
            <person name="Jorgensen S.L."/>
            <person name="Zaremba-Niedzwiedzka K."/>
            <person name="Martijn J."/>
            <person name="Lind A.E."/>
            <person name="van Eijk R."/>
            <person name="Schleper C."/>
            <person name="Guy L."/>
            <person name="Ettema T.J."/>
        </authorList>
    </citation>
    <scope>NUCLEOTIDE SEQUENCE</scope>
</reference>
<evidence type="ECO:0000256" key="2">
    <source>
        <dbReference type="ARBA" id="ARBA00022741"/>
    </source>
</evidence>
<dbReference type="GO" id="GO:0015188">
    <property type="term" value="F:L-isoleucine transmembrane transporter activity"/>
    <property type="evidence" value="ECO:0007669"/>
    <property type="project" value="TreeGrafter"/>
</dbReference>
<dbReference type="CDD" id="cd03219">
    <property type="entry name" value="ABC_Mj1267_LivG_branched"/>
    <property type="match status" value="1"/>
</dbReference>
<dbReference type="Pfam" id="PF12399">
    <property type="entry name" value="BCA_ABC_TP_C"/>
    <property type="match status" value="1"/>
</dbReference>
<accession>A0A0F9B1T5</accession>
<dbReference type="SUPFAM" id="SSF52540">
    <property type="entry name" value="P-loop containing nucleoside triphosphate hydrolases"/>
    <property type="match status" value="1"/>
</dbReference>
<dbReference type="GO" id="GO:0042941">
    <property type="term" value="P:D-alanine transmembrane transport"/>
    <property type="evidence" value="ECO:0007669"/>
    <property type="project" value="TreeGrafter"/>
</dbReference>
<dbReference type="GO" id="GO:0016887">
    <property type="term" value="F:ATP hydrolysis activity"/>
    <property type="evidence" value="ECO:0007669"/>
    <property type="project" value="InterPro"/>
</dbReference>
<dbReference type="GO" id="GO:1903806">
    <property type="term" value="P:L-isoleucine import across plasma membrane"/>
    <property type="evidence" value="ECO:0007669"/>
    <property type="project" value="TreeGrafter"/>
</dbReference>
<feature type="domain" description="ABC transporter" evidence="4">
    <location>
        <begin position="6"/>
        <end position="238"/>
    </location>
</feature>
<dbReference type="GO" id="GO:1903805">
    <property type="term" value="P:L-valine import across plasma membrane"/>
    <property type="evidence" value="ECO:0007669"/>
    <property type="project" value="TreeGrafter"/>
</dbReference>
<comment type="caution">
    <text evidence="5">The sequence shown here is derived from an EMBL/GenBank/DDBJ whole genome shotgun (WGS) entry which is preliminary data.</text>
</comment>
<evidence type="ECO:0000259" key="4">
    <source>
        <dbReference type="PROSITE" id="PS50893"/>
    </source>
</evidence>
<dbReference type="GO" id="GO:0005524">
    <property type="term" value="F:ATP binding"/>
    <property type="evidence" value="ECO:0007669"/>
    <property type="project" value="UniProtKB-KW"/>
</dbReference>
<dbReference type="InterPro" id="IPR003439">
    <property type="entry name" value="ABC_transporter-like_ATP-bd"/>
</dbReference>
<evidence type="ECO:0000256" key="1">
    <source>
        <dbReference type="ARBA" id="ARBA00022448"/>
    </source>
</evidence>
<evidence type="ECO:0000256" key="3">
    <source>
        <dbReference type="ARBA" id="ARBA00022840"/>
    </source>
</evidence>
<dbReference type="AlphaFoldDB" id="A0A0F9B1T5"/>
<keyword evidence="2" id="KW-0547">Nucleotide-binding</keyword>
<dbReference type="GO" id="GO:0005886">
    <property type="term" value="C:plasma membrane"/>
    <property type="evidence" value="ECO:0007669"/>
    <property type="project" value="TreeGrafter"/>
</dbReference>
<sequence length="241" mass="25900">MTAPLLSLDGLSKQFGGLKAVDDVSFDVTQGEIVSLIGPNGAGKTTLFNLLTGQHVPTRGTLRFQGQDIGPLKPSQRARLGFGRTFQISQTLVSMSVLENAMIGAFLHERSSPLAADRALEALSMVGLSDRADRRSGELTLGERRRLEVARAIAMEPKIILLDEVMAGLNQTEVDEVLDLVHRLNAGGATFLVIEHNLKVVRSFSRRVLVLDQGRLLAEGDAETVLSDPAVIEAYIGTSAA</sequence>
<protein>
    <recommendedName>
        <fullName evidence="4">ABC transporter domain-containing protein</fullName>
    </recommendedName>
</protein>
<dbReference type="PROSITE" id="PS50893">
    <property type="entry name" value="ABC_TRANSPORTER_2"/>
    <property type="match status" value="1"/>
</dbReference>
<keyword evidence="3" id="KW-0067">ATP-binding</keyword>
<dbReference type="InterPro" id="IPR032823">
    <property type="entry name" value="BCA_ABC_TP_C"/>
</dbReference>